<dbReference type="Pfam" id="PF00225">
    <property type="entry name" value="Kinesin"/>
    <property type="match status" value="1"/>
</dbReference>
<evidence type="ECO:0000256" key="8">
    <source>
        <dbReference type="SAM" id="Coils"/>
    </source>
</evidence>
<feature type="domain" description="Kinesin motor" evidence="9">
    <location>
        <begin position="364"/>
        <end position="706"/>
    </location>
</feature>
<dbReference type="AlphaFoldDB" id="A0A8S1WM02"/>
<evidence type="ECO:0000256" key="2">
    <source>
        <dbReference type="ARBA" id="ARBA00022490"/>
    </source>
</evidence>
<dbReference type="GO" id="GO:0051231">
    <property type="term" value="P:spindle elongation"/>
    <property type="evidence" value="ECO:0007669"/>
    <property type="project" value="TreeGrafter"/>
</dbReference>
<dbReference type="GO" id="GO:0008017">
    <property type="term" value="F:microtubule binding"/>
    <property type="evidence" value="ECO:0007669"/>
    <property type="project" value="InterPro"/>
</dbReference>
<keyword evidence="2" id="KW-0963">Cytoplasm</keyword>
<evidence type="ECO:0000313" key="11">
    <source>
        <dbReference type="Proteomes" id="UP000683925"/>
    </source>
</evidence>
<dbReference type="GO" id="GO:0005875">
    <property type="term" value="C:microtubule associated complex"/>
    <property type="evidence" value="ECO:0007669"/>
    <property type="project" value="TreeGrafter"/>
</dbReference>
<dbReference type="InterPro" id="IPR019821">
    <property type="entry name" value="Kinesin_motor_CS"/>
</dbReference>
<keyword evidence="6 7" id="KW-0505">Motor protein</keyword>
<gene>
    <name evidence="10" type="ORF">POCTA_138.1.T0940164</name>
</gene>
<accession>A0A8S1WM02</accession>
<sequence>MRFNQKYVSMKLNKPNGIGSSHFVSGGFYYGEWKNYVIHGFVVYYFNVGGDIKENLRKDKPMVIVSSHIKLDSYIKAIQRIQTMWGMHKLVDEEKRLTITNFSIDCQHRYIKIFEEKQKQLQGWNKNEEPQLKEDIQIALENHWPQIVNHNDRIVYGLQIDLTGFGVIQYNNGGVEMGWFQNGSLNGRGKIIFKSGDTYDGLLKNGFFQGQDISLLTLYNSQQLTEGQFESNQILTIQKQIHQYSKYKNEGILVVDKRILIKNIHLKPRLMIANKQQHSSEKTPNKDNKIQNLVYHMLYPKKKYKKQNSGQLEVVIDNLLSWGSIALIKKNLVQIFKSDDNFYIILLYQMQQSKLNKSTLQQQSIKVYVRVRPLLKKELGQECIIKTDQQKYVVIEQSTHILKQEYDQVFDERVSQADIFKFISPTIHKALQGYNTTIMAYGQTGSGKTHTMFGSDWEYSLNISLGHQSTFIDDLQTDQNHAGMIPRTIYTLFNNLQQGYYVYCSFLQIYNEKIYDLLQDHKVPQALQIHESKTEGIYVEQLTEYAVNNLYDCLALMKRGEKNRMIRQTTMNLKSSRSHTIFQLLIETSKADSGGQLLRSKINLCDLAGSEKINKQDSMTSAHLNELKSINQSLTTLGKVIQNLSQNNKNINKLPIPYRESKITRLLQDSLGGNTLTNIFVNVAPNIYNIDETANSLKFAQRARNITQIVQANSINATDQELVNKLLKEIDYLKQLLNMKRKGLNSNDMHFKLMKIQEENERLRQANLSVNEVEKLMQENRKMREELQKLQFQSHENSESSHLMKYGSEEGFSGSENDKQYNTYQQTKLSNNGLLIVSNPSMQKTEVTVRYKDRGNKMQTKLGYVEASDQMLSREKRLMSERRRVIERLELLEQLQFRNSLNSSLPIDSKIPKPSKKNSINLLNKTVEEERNSLPKLKIAERKLIS</sequence>
<dbReference type="SMART" id="SM00129">
    <property type="entry name" value="KISc"/>
    <property type="match status" value="1"/>
</dbReference>
<dbReference type="GO" id="GO:0007018">
    <property type="term" value="P:microtubule-based movement"/>
    <property type="evidence" value="ECO:0007669"/>
    <property type="project" value="InterPro"/>
</dbReference>
<evidence type="ECO:0000313" key="10">
    <source>
        <dbReference type="EMBL" id="CAD8189219.1"/>
    </source>
</evidence>
<feature type="coiled-coil region" evidence="8">
    <location>
        <begin position="753"/>
        <end position="793"/>
    </location>
</feature>
<evidence type="ECO:0000256" key="6">
    <source>
        <dbReference type="PROSITE-ProRule" id="PRU00283"/>
    </source>
</evidence>
<dbReference type="GO" id="GO:0005874">
    <property type="term" value="C:microtubule"/>
    <property type="evidence" value="ECO:0007669"/>
    <property type="project" value="UniProtKB-KW"/>
</dbReference>
<evidence type="ECO:0000256" key="5">
    <source>
        <dbReference type="ARBA" id="ARBA00023054"/>
    </source>
</evidence>
<dbReference type="GO" id="GO:0005737">
    <property type="term" value="C:cytoplasm"/>
    <property type="evidence" value="ECO:0007669"/>
    <property type="project" value="UniProtKB-SubCell"/>
</dbReference>
<keyword evidence="4 6" id="KW-0067">ATP-binding</keyword>
<dbReference type="OMA" id="NDMHFKL"/>
<keyword evidence="7" id="KW-0493">Microtubule</keyword>
<dbReference type="GO" id="GO:0007052">
    <property type="term" value="P:mitotic spindle organization"/>
    <property type="evidence" value="ECO:0007669"/>
    <property type="project" value="TreeGrafter"/>
</dbReference>
<dbReference type="PROSITE" id="PS50067">
    <property type="entry name" value="KINESIN_MOTOR_2"/>
    <property type="match status" value="1"/>
</dbReference>
<evidence type="ECO:0000256" key="3">
    <source>
        <dbReference type="ARBA" id="ARBA00022741"/>
    </source>
</evidence>
<evidence type="ECO:0000259" key="9">
    <source>
        <dbReference type="PROSITE" id="PS50067"/>
    </source>
</evidence>
<evidence type="ECO:0000256" key="4">
    <source>
        <dbReference type="ARBA" id="ARBA00022840"/>
    </source>
</evidence>
<dbReference type="InterPro" id="IPR027640">
    <property type="entry name" value="Kinesin-like_fam"/>
</dbReference>
<dbReference type="GO" id="GO:0003777">
    <property type="term" value="F:microtubule motor activity"/>
    <property type="evidence" value="ECO:0007669"/>
    <property type="project" value="InterPro"/>
</dbReference>
<comment type="similarity">
    <text evidence="6 7">Belongs to the TRAFAC class myosin-kinesin ATPase superfamily. Kinesin family.</text>
</comment>
<keyword evidence="11" id="KW-1185">Reference proteome</keyword>
<organism evidence="10 11">
    <name type="scientific">Paramecium octaurelia</name>
    <dbReference type="NCBI Taxonomy" id="43137"/>
    <lineage>
        <taxon>Eukaryota</taxon>
        <taxon>Sar</taxon>
        <taxon>Alveolata</taxon>
        <taxon>Ciliophora</taxon>
        <taxon>Intramacronucleata</taxon>
        <taxon>Oligohymenophorea</taxon>
        <taxon>Peniculida</taxon>
        <taxon>Parameciidae</taxon>
        <taxon>Paramecium</taxon>
    </lineage>
</organism>
<dbReference type="OrthoDB" id="123929at2759"/>
<comment type="caution">
    <text evidence="10">The sequence shown here is derived from an EMBL/GenBank/DDBJ whole genome shotgun (WGS) entry which is preliminary data.</text>
</comment>
<dbReference type="PROSITE" id="PS00411">
    <property type="entry name" value="KINESIN_MOTOR_1"/>
    <property type="match status" value="1"/>
</dbReference>
<dbReference type="PANTHER" id="PTHR47969:SF15">
    <property type="entry name" value="CHROMOSOME-ASSOCIATED KINESIN KIF4A-RELATED"/>
    <property type="match status" value="1"/>
</dbReference>
<evidence type="ECO:0000256" key="7">
    <source>
        <dbReference type="RuleBase" id="RU000394"/>
    </source>
</evidence>
<dbReference type="PANTHER" id="PTHR47969">
    <property type="entry name" value="CHROMOSOME-ASSOCIATED KINESIN KIF4A-RELATED"/>
    <property type="match status" value="1"/>
</dbReference>
<dbReference type="FunFam" id="3.40.850.10:FF:000226">
    <property type="entry name" value="Kinesin-like protein"/>
    <property type="match status" value="1"/>
</dbReference>
<dbReference type="GO" id="GO:0005524">
    <property type="term" value="F:ATP binding"/>
    <property type="evidence" value="ECO:0007669"/>
    <property type="project" value="UniProtKB-UniRule"/>
</dbReference>
<name>A0A8S1WM02_PAROT</name>
<dbReference type="EMBL" id="CAJJDP010000093">
    <property type="protein sequence ID" value="CAD8189219.1"/>
    <property type="molecule type" value="Genomic_DNA"/>
</dbReference>
<keyword evidence="3 6" id="KW-0547">Nucleotide-binding</keyword>
<dbReference type="InterPro" id="IPR001752">
    <property type="entry name" value="Kinesin_motor_dom"/>
</dbReference>
<comment type="subcellular location">
    <subcellularLocation>
        <location evidence="1">Cytoplasm</location>
    </subcellularLocation>
</comment>
<dbReference type="Proteomes" id="UP000683925">
    <property type="component" value="Unassembled WGS sequence"/>
</dbReference>
<keyword evidence="5 8" id="KW-0175">Coiled coil</keyword>
<evidence type="ECO:0000256" key="1">
    <source>
        <dbReference type="ARBA" id="ARBA00004496"/>
    </source>
</evidence>
<feature type="binding site" evidence="6">
    <location>
        <begin position="442"/>
        <end position="449"/>
    </location>
    <ligand>
        <name>ATP</name>
        <dbReference type="ChEBI" id="CHEBI:30616"/>
    </ligand>
</feature>
<proteinExistence type="inferred from homology"/>
<protein>
    <recommendedName>
        <fullName evidence="7">Kinesin-like protein</fullName>
    </recommendedName>
</protein>
<reference evidence="10" key="1">
    <citation type="submission" date="2021-01" db="EMBL/GenBank/DDBJ databases">
        <authorList>
            <consortium name="Genoscope - CEA"/>
            <person name="William W."/>
        </authorList>
    </citation>
    <scope>NUCLEOTIDE SEQUENCE</scope>
</reference>
<dbReference type="CDD" id="cd00106">
    <property type="entry name" value="KISc"/>
    <property type="match status" value="1"/>
</dbReference>